<accession>A0AAZ1XSG1</accession>
<reference evidence="1" key="3">
    <citation type="submission" date="2025-09" db="UniProtKB">
        <authorList>
            <consortium name="Ensembl"/>
        </authorList>
    </citation>
    <scope>IDENTIFICATION</scope>
</reference>
<protein>
    <submittedName>
        <fullName evidence="1">Uncharacterized protein</fullName>
    </submittedName>
</protein>
<evidence type="ECO:0000313" key="2">
    <source>
        <dbReference type="Proteomes" id="UP000472276"/>
    </source>
</evidence>
<reference evidence="2" key="1">
    <citation type="submission" date="2020-03" db="EMBL/GenBank/DDBJ databases">
        <title>Evolution of repeat sequences and sex chromosomes of tilapia species revealed by chromosome-level genomes.</title>
        <authorList>
            <person name="Xu L."/>
            <person name="Tao W."/>
            <person name="Wang D."/>
            <person name="Zhou Q."/>
        </authorList>
    </citation>
    <scope>NUCLEOTIDE SEQUENCE [LARGE SCALE GENOMIC DNA]</scope>
    <source>
        <strain evidence="2">Israel</strain>
    </source>
</reference>
<dbReference type="Ensembl" id="ENSOABT00000078231.1">
    <property type="protein sequence ID" value="ENSOABP00000070495.1"/>
    <property type="gene ID" value="ENSOABG00000030945.1"/>
</dbReference>
<dbReference type="Proteomes" id="UP000472276">
    <property type="component" value="Unassembled WGS sequence"/>
</dbReference>
<name>A0AAZ1XSG1_OREAU</name>
<organism evidence="1 2">
    <name type="scientific">Oreochromis aureus</name>
    <name type="common">Israeli tilapia</name>
    <name type="synonym">Chromis aureus</name>
    <dbReference type="NCBI Taxonomy" id="47969"/>
    <lineage>
        <taxon>Eukaryota</taxon>
        <taxon>Metazoa</taxon>
        <taxon>Chordata</taxon>
        <taxon>Craniata</taxon>
        <taxon>Vertebrata</taxon>
        <taxon>Euteleostomi</taxon>
        <taxon>Actinopterygii</taxon>
        <taxon>Neopterygii</taxon>
        <taxon>Teleostei</taxon>
        <taxon>Neoteleostei</taxon>
        <taxon>Acanthomorphata</taxon>
        <taxon>Ovalentaria</taxon>
        <taxon>Cichlomorphae</taxon>
        <taxon>Cichliformes</taxon>
        <taxon>Cichlidae</taxon>
        <taxon>African cichlids</taxon>
        <taxon>Pseudocrenilabrinae</taxon>
        <taxon>Oreochromini</taxon>
        <taxon>Oreochromis</taxon>
    </lineage>
</organism>
<proteinExistence type="predicted"/>
<dbReference type="AlphaFoldDB" id="A0AAZ1XSG1"/>
<sequence>MRDTIFVISHKLLPCQNLAFTHSHISVTSRGRLLQKTGSQRPLPPKQ</sequence>
<evidence type="ECO:0000313" key="1">
    <source>
        <dbReference type="Ensembl" id="ENSOABP00000070495.1"/>
    </source>
</evidence>
<keyword evidence="2" id="KW-1185">Reference proteome</keyword>
<reference evidence="1" key="2">
    <citation type="submission" date="2025-08" db="UniProtKB">
        <authorList>
            <consortium name="Ensembl"/>
        </authorList>
    </citation>
    <scope>IDENTIFICATION</scope>
</reference>